<comment type="caution">
    <text evidence="2">The sequence shown here is derived from an EMBL/GenBank/DDBJ whole genome shotgun (WGS) entry which is preliminary data.</text>
</comment>
<protein>
    <submittedName>
        <fullName evidence="2">Uncharacterized protein</fullName>
    </submittedName>
</protein>
<keyword evidence="3" id="KW-1185">Reference proteome</keyword>
<accession>A0AAV3ZML3</accession>
<organism evidence="2 3">
    <name type="scientific">Plakobranchus ocellatus</name>
    <dbReference type="NCBI Taxonomy" id="259542"/>
    <lineage>
        <taxon>Eukaryota</taxon>
        <taxon>Metazoa</taxon>
        <taxon>Spiralia</taxon>
        <taxon>Lophotrochozoa</taxon>
        <taxon>Mollusca</taxon>
        <taxon>Gastropoda</taxon>
        <taxon>Heterobranchia</taxon>
        <taxon>Euthyneura</taxon>
        <taxon>Panpulmonata</taxon>
        <taxon>Sacoglossa</taxon>
        <taxon>Placobranchoidea</taxon>
        <taxon>Plakobranchidae</taxon>
        <taxon>Plakobranchus</taxon>
    </lineage>
</organism>
<dbReference type="AlphaFoldDB" id="A0AAV3ZML3"/>
<reference evidence="2 3" key="1">
    <citation type="journal article" date="2021" name="Elife">
        <title>Chloroplast acquisition without the gene transfer in kleptoplastic sea slugs, Plakobranchus ocellatus.</title>
        <authorList>
            <person name="Maeda T."/>
            <person name="Takahashi S."/>
            <person name="Yoshida T."/>
            <person name="Shimamura S."/>
            <person name="Takaki Y."/>
            <person name="Nagai Y."/>
            <person name="Toyoda A."/>
            <person name="Suzuki Y."/>
            <person name="Arimoto A."/>
            <person name="Ishii H."/>
            <person name="Satoh N."/>
            <person name="Nishiyama T."/>
            <person name="Hasebe M."/>
            <person name="Maruyama T."/>
            <person name="Minagawa J."/>
            <person name="Obokata J."/>
            <person name="Shigenobu S."/>
        </authorList>
    </citation>
    <scope>NUCLEOTIDE SEQUENCE [LARGE SCALE GENOMIC DNA]</scope>
</reference>
<dbReference type="Proteomes" id="UP000735302">
    <property type="component" value="Unassembled WGS sequence"/>
</dbReference>
<name>A0AAV3ZML3_9GAST</name>
<feature type="compositionally biased region" description="Polar residues" evidence="1">
    <location>
        <begin position="58"/>
        <end position="71"/>
    </location>
</feature>
<feature type="region of interest" description="Disordered" evidence="1">
    <location>
        <begin position="40"/>
        <end position="71"/>
    </location>
</feature>
<proteinExistence type="predicted"/>
<dbReference type="EMBL" id="BLXT01002711">
    <property type="protein sequence ID" value="GFN96919.1"/>
    <property type="molecule type" value="Genomic_DNA"/>
</dbReference>
<sequence length="95" mass="10061">MGRDLHNLWGPPCSNSTKIKGTLANSLNRGRASARLLATGRLTAPPPPPSPTPHHCSGTGTANNISQSKYGQNINTKGLPRVGFISIFVPFVTIQ</sequence>
<evidence type="ECO:0000313" key="2">
    <source>
        <dbReference type="EMBL" id="GFN96919.1"/>
    </source>
</evidence>
<evidence type="ECO:0000256" key="1">
    <source>
        <dbReference type="SAM" id="MobiDB-lite"/>
    </source>
</evidence>
<gene>
    <name evidence="2" type="ORF">PoB_002342500</name>
</gene>
<evidence type="ECO:0000313" key="3">
    <source>
        <dbReference type="Proteomes" id="UP000735302"/>
    </source>
</evidence>